<gene>
    <name evidence="2" type="ORF">GCM10023093_18330</name>
</gene>
<evidence type="ECO:0000313" key="2">
    <source>
        <dbReference type="EMBL" id="GAA4465712.1"/>
    </source>
</evidence>
<protein>
    <recommendedName>
        <fullName evidence="1">Secretion system C-terminal sorting domain-containing protein</fullName>
    </recommendedName>
</protein>
<comment type="caution">
    <text evidence="2">The sequence shown here is derived from an EMBL/GenBank/DDBJ whole genome shotgun (WGS) entry which is preliminary data.</text>
</comment>
<dbReference type="InterPro" id="IPR026444">
    <property type="entry name" value="Secre_tail"/>
</dbReference>
<sequence length="470" mass="52648">MGSAQSYRCVIPGQIPYFINTDGYLRGMRIDYMDHIGGTFTFYPYETRRDIYGPSTSMGSWFGESIVQLADGTTRFNTIWNDTVMIRTQAMPGDTWTFYSDTTSHWYQATVLSEDTMTFAGITDSVKTIRITSYADTTIDTGDVINGFEIVLSKNNGFVQIFDLHLFPYHPPAGTWAGDFYLRQQDTASAANFIFGRVEYHVPRISELHDFEPGDVFVMHTSTYREFPETYRSRYDSIISKTVLAPGHSVYRWLSVEKVTQVYPPSATSPGSSSTSIYAGEGENLVGDTSYAFATNMMPEEKIVPNRIWRYKPADTVCGIVSAYYSTDDIVLFEGGPNTHVYRKGYPKVLEATHTPPWPDDMGYHSTRTTSLSCAKKVGGSCSGTCYRPTAVEDVNTRVVNIALWPNPATTDLHVRSPLPIAQLNIVDMTGRVVYTYTGGKTDVDIDVQDLPGGVYMVRTQDAVQRFVKQ</sequence>
<organism evidence="2 3">
    <name type="scientific">Nemorincola caseinilytica</name>
    <dbReference type="NCBI Taxonomy" id="2054315"/>
    <lineage>
        <taxon>Bacteria</taxon>
        <taxon>Pseudomonadati</taxon>
        <taxon>Bacteroidota</taxon>
        <taxon>Chitinophagia</taxon>
        <taxon>Chitinophagales</taxon>
        <taxon>Chitinophagaceae</taxon>
        <taxon>Nemorincola</taxon>
    </lineage>
</organism>
<dbReference type="NCBIfam" id="TIGR04183">
    <property type="entry name" value="Por_Secre_tail"/>
    <property type="match status" value="1"/>
</dbReference>
<evidence type="ECO:0000259" key="1">
    <source>
        <dbReference type="Pfam" id="PF18962"/>
    </source>
</evidence>
<dbReference type="Pfam" id="PF18962">
    <property type="entry name" value="Por_Secre_tail"/>
    <property type="match status" value="1"/>
</dbReference>
<accession>A0ABP8NFZ2</accession>
<dbReference type="Proteomes" id="UP001500067">
    <property type="component" value="Unassembled WGS sequence"/>
</dbReference>
<keyword evidence="3" id="KW-1185">Reference proteome</keyword>
<reference evidence="3" key="1">
    <citation type="journal article" date="2019" name="Int. J. Syst. Evol. Microbiol.">
        <title>The Global Catalogue of Microorganisms (GCM) 10K type strain sequencing project: providing services to taxonomists for standard genome sequencing and annotation.</title>
        <authorList>
            <consortium name="The Broad Institute Genomics Platform"/>
            <consortium name="The Broad Institute Genome Sequencing Center for Infectious Disease"/>
            <person name="Wu L."/>
            <person name="Ma J."/>
        </authorList>
    </citation>
    <scope>NUCLEOTIDE SEQUENCE [LARGE SCALE GENOMIC DNA]</scope>
    <source>
        <strain evidence="3">JCM 32105</strain>
    </source>
</reference>
<dbReference type="EMBL" id="BAABFA010000011">
    <property type="protein sequence ID" value="GAA4465712.1"/>
    <property type="molecule type" value="Genomic_DNA"/>
</dbReference>
<proteinExistence type="predicted"/>
<feature type="domain" description="Secretion system C-terminal sorting" evidence="1">
    <location>
        <begin position="404"/>
        <end position="468"/>
    </location>
</feature>
<evidence type="ECO:0000313" key="3">
    <source>
        <dbReference type="Proteomes" id="UP001500067"/>
    </source>
</evidence>
<name>A0ABP8NFZ2_9BACT</name>